<gene>
    <name evidence="1" type="ORF">SISNIDRAFT_397518</name>
</gene>
<evidence type="ECO:0000313" key="1">
    <source>
        <dbReference type="EMBL" id="KZS86505.1"/>
    </source>
</evidence>
<dbReference type="STRING" id="1314777.A0A164M9T3"/>
<organism evidence="1 2">
    <name type="scientific">Sistotremastrum niveocremeum HHB9708</name>
    <dbReference type="NCBI Taxonomy" id="1314777"/>
    <lineage>
        <taxon>Eukaryota</taxon>
        <taxon>Fungi</taxon>
        <taxon>Dikarya</taxon>
        <taxon>Basidiomycota</taxon>
        <taxon>Agaricomycotina</taxon>
        <taxon>Agaricomycetes</taxon>
        <taxon>Sistotremastrales</taxon>
        <taxon>Sistotremastraceae</taxon>
        <taxon>Sertulicium</taxon>
        <taxon>Sertulicium niveocremeum</taxon>
    </lineage>
</organism>
<dbReference type="InterPro" id="IPR027417">
    <property type="entry name" value="P-loop_NTPase"/>
</dbReference>
<dbReference type="Proteomes" id="UP000076722">
    <property type="component" value="Unassembled WGS sequence"/>
</dbReference>
<dbReference type="EMBL" id="KV419491">
    <property type="protein sequence ID" value="KZS86505.1"/>
    <property type="molecule type" value="Genomic_DNA"/>
</dbReference>
<dbReference type="PANTHER" id="PTHR23274:SF51">
    <property type="entry name" value="OS03G0423850 PROTEIN"/>
    <property type="match status" value="1"/>
</dbReference>
<accession>A0A164M9T3</accession>
<name>A0A164M9T3_9AGAM</name>
<dbReference type="GO" id="GO:0006260">
    <property type="term" value="P:DNA replication"/>
    <property type="evidence" value="ECO:0007669"/>
    <property type="project" value="TreeGrafter"/>
</dbReference>
<sequence length="147" mass="15593">GYVSLYIGMPVILKDRNLSTELKVTNGAQGTVYAIDTRRMGGEACPRCVLVHFPTSPVQLPGLPTGVYPIIPQTSYFPHVLSPSAETVRVVRKQLPIQPGFAITGHGAQGRTMLAVIADLTRAGPGSYGGYVAASRAMDRSGLAILK</sequence>
<feature type="non-terminal residue" evidence="1">
    <location>
        <position position="1"/>
    </location>
</feature>
<protein>
    <submittedName>
        <fullName evidence="1">Uncharacterized protein</fullName>
    </submittedName>
</protein>
<dbReference type="PANTHER" id="PTHR23274">
    <property type="entry name" value="DNA HELICASE-RELATED"/>
    <property type="match status" value="1"/>
</dbReference>
<keyword evidence="2" id="KW-1185">Reference proteome</keyword>
<reference evidence="1 2" key="1">
    <citation type="journal article" date="2016" name="Mol. Biol. Evol.">
        <title>Comparative Genomics of Early-Diverging Mushroom-Forming Fungi Provides Insights into the Origins of Lignocellulose Decay Capabilities.</title>
        <authorList>
            <person name="Nagy L.G."/>
            <person name="Riley R."/>
            <person name="Tritt A."/>
            <person name="Adam C."/>
            <person name="Daum C."/>
            <person name="Floudas D."/>
            <person name="Sun H."/>
            <person name="Yadav J.S."/>
            <person name="Pangilinan J."/>
            <person name="Larsson K.H."/>
            <person name="Matsuura K."/>
            <person name="Barry K."/>
            <person name="Labutti K."/>
            <person name="Kuo R."/>
            <person name="Ohm R.A."/>
            <person name="Bhattacharya S.S."/>
            <person name="Shirouzu T."/>
            <person name="Yoshinaga Y."/>
            <person name="Martin F.M."/>
            <person name="Grigoriev I.V."/>
            <person name="Hibbett D.S."/>
        </authorList>
    </citation>
    <scope>NUCLEOTIDE SEQUENCE [LARGE SCALE GENOMIC DNA]</scope>
    <source>
        <strain evidence="1 2">HHB9708</strain>
    </source>
</reference>
<feature type="non-terminal residue" evidence="1">
    <location>
        <position position="147"/>
    </location>
</feature>
<dbReference type="GO" id="GO:0005657">
    <property type="term" value="C:replication fork"/>
    <property type="evidence" value="ECO:0007669"/>
    <property type="project" value="TreeGrafter"/>
</dbReference>
<evidence type="ECO:0000313" key="2">
    <source>
        <dbReference type="Proteomes" id="UP000076722"/>
    </source>
</evidence>
<dbReference type="OrthoDB" id="432234at2759"/>
<dbReference type="SUPFAM" id="SSF52540">
    <property type="entry name" value="P-loop containing nucleoside triphosphate hydrolases"/>
    <property type="match status" value="1"/>
</dbReference>
<dbReference type="AlphaFoldDB" id="A0A164M9T3"/>
<proteinExistence type="predicted"/>